<evidence type="ECO:0000256" key="1">
    <source>
        <dbReference type="SAM" id="MobiDB-lite"/>
    </source>
</evidence>
<feature type="region of interest" description="Disordered" evidence="1">
    <location>
        <begin position="157"/>
        <end position="208"/>
    </location>
</feature>
<dbReference type="InParanoid" id="A0A4V3SJG1"/>
<evidence type="ECO:0000313" key="3">
    <source>
        <dbReference type="Proteomes" id="UP000298138"/>
    </source>
</evidence>
<gene>
    <name evidence="2" type="ORF">EX30DRAFT_338500</name>
</gene>
<dbReference type="EMBL" id="ML220113">
    <property type="protein sequence ID" value="TGZ83905.1"/>
    <property type="molecule type" value="Genomic_DNA"/>
</dbReference>
<feature type="compositionally biased region" description="Basic and acidic residues" evidence="1">
    <location>
        <begin position="157"/>
        <end position="166"/>
    </location>
</feature>
<keyword evidence="3" id="KW-1185">Reference proteome</keyword>
<dbReference type="OrthoDB" id="5876637at2759"/>
<protein>
    <submittedName>
        <fullName evidence="2">Uncharacterized protein</fullName>
    </submittedName>
</protein>
<feature type="region of interest" description="Disordered" evidence="1">
    <location>
        <begin position="1"/>
        <end position="116"/>
    </location>
</feature>
<organism evidence="2 3">
    <name type="scientific">Ascodesmis nigricans</name>
    <dbReference type="NCBI Taxonomy" id="341454"/>
    <lineage>
        <taxon>Eukaryota</taxon>
        <taxon>Fungi</taxon>
        <taxon>Dikarya</taxon>
        <taxon>Ascomycota</taxon>
        <taxon>Pezizomycotina</taxon>
        <taxon>Pezizomycetes</taxon>
        <taxon>Pezizales</taxon>
        <taxon>Ascodesmidaceae</taxon>
        <taxon>Ascodesmis</taxon>
    </lineage>
</organism>
<evidence type="ECO:0000313" key="2">
    <source>
        <dbReference type="EMBL" id="TGZ83905.1"/>
    </source>
</evidence>
<accession>A0A4V3SJG1</accession>
<name>A0A4V3SJG1_9PEZI</name>
<dbReference type="PANTHER" id="PTHR40644:SF1">
    <property type="entry name" value="UPF0653 PROTEIN C607.02C"/>
    <property type="match status" value="1"/>
</dbReference>
<dbReference type="Proteomes" id="UP000298138">
    <property type="component" value="Unassembled WGS sequence"/>
</dbReference>
<feature type="compositionally biased region" description="Basic residues" evidence="1">
    <location>
        <begin position="184"/>
        <end position="196"/>
    </location>
</feature>
<dbReference type="AlphaFoldDB" id="A0A4V3SJG1"/>
<feature type="compositionally biased region" description="Basic residues" evidence="1">
    <location>
        <begin position="39"/>
        <end position="48"/>
    </location>
</feature>
<dbReference type="PANTHER" id="PTHR40644">
    <property type="entry name" value="UPF0653 PROTEIN C607.02C"/>
    <property type="match status" value="1"/>
</dbReference>
<sequence>MPNKKARTKVLPEVDFDLPPSAPSTLPTIASISGTQSRSNKKRKRKAAASKDDTPKAFTRLLARADPTRPKFSSLDDGTPRTKKQKNGDKAVGKKALHPSAQDVPATRLQIGPNESLKEFSRRVDAAMPVKFPKGQGSMKPLKKTLAERQIAHEMAERERLDAERSETEDEEEDVWAQAGFPAKKVKGVKGKKGKKGKADSDDEDPWKVLEEKRGKVKFGEVAEAPPQLKKPRAVFRVHNGAAVKVEGVPKSAGSLMRREELAGERAGIVEAYRKMMEEKRGAAGMGVSL</sequence>
<feature type="compositionally biased region" description="Polar residues" evidence="1">
    <location>
        <begin position="23"/>
        <end position="36"/>
    </location>
</feature>
<proteinExistence type="predicted"/>
<reference evidence="2 3" key="1">
    <citation type="submission" date="2019-04" db="EMBL/GenBank/DDBJ databases">
        <title>Comparative genomics and transcriptomics to analyze fruiting body development in filamentous ascomycetes.</title>
        <authorList>
            <consortium name="DOE Joint Genome Institute"/>
            <person name="Lutkenhaus R."/>
            <person name="Traeger S."/>
            <person name="Breuer J."/>
            <person name="Kuo A."/>
            <person name="Lipzen A."/>
            <person name="Pangilinan J."/>
            <person name="Dilworth D."/>
            <person name="Sandor L."/>
            <person name="Poggeler S."/>
            <person name="Barry K."/>
            <person name="Grigoriev I.V."/>
            <person name="Nowrousian M."/>
        </authorList>
    </citation>
    <scope>NUCLEOTIDE SEQUENCE [LARGE SCALE GENOMIC DNA]</scope>
    <source>
        <strain evidence="2 3">CBS 389.68</strain>
    </source>
</reference>